<feature type="transmembrane region" description="Helical" evidence="11">
    <location>
        <begin position="232"/>
        <end position="252"/>
    </location>
</feature>
<comment type="similarity">
    <text evidence="2 11 12">Belongs to the ATPase A chain family.</text>
</comment>
<protein>
    <recommendedName>
        <fullName evidence="11 12">ATP synthase subunit a</fullName>
    </recommendedName>
    <alternativeName>
        <fullName evidence="11">ATP synthase F0 sector subunit a</fullName>
    </alternativeName>
    <alternativeName>
        <fullName evidence="11">F-ATPase subunit 6</fullName>
    </alternativeName>
</protein>
<evidence type="ECO:0000256" key="2">
    <source>
        <dbReference type="ARBA" id="ARBA00006810"/>
    </source>
</evidence>
<keyword evidence="9 11" id="KW-0472">Membrane</keyword>
<feature type="transmembrane region" description="Helical" evidence="11">
    <location>
        <begin position="20"/>
        <end position="39"/>
    </location>
</feature>
<evidence type="ECO:0000313" key="13">
    <source>
        <dbReference type="EMBL" id="KKR86807.1"/>
    </source>
</evidence>
<dbReference type="HAMAP" id="MF_01393">
    <property type="entry name" value="ATP_synth_a_bact"/>
    <property type="match status" value="1"/>
</dbReference>
<dbReference type="SUPFAM" id="SSF81336">
    <property type="entry name" value="F1F0 ATP synthase subunit A"/>
    <property type="match status" value="1"/>
</dbReference>
<dbReference type="PRINTS" id="PR00123">
    <property type="entry name" value="ATPASEA"/>
</dbReference>
<evidence type="ECO:0000256" key="9">
    <source>
        <dbReference type="ARBA" id="ARBA00023136"/>
    </source>
</evidence>
<evidence type="ECO:0000256" key="6">
    <source>
        <dbReference type="ARBA" id="ARBA00022781"/>
    </source>
</evidence>
<name>A0A0G0XGF1_9BACT</name>
<dbReference type="GO" id="GO:0042777">
    <property type="term" value="P:proton motive force-driven plasma membrane ATP synthesis"/>
    <property type="evidence" value="ECO:0007669"/>
    <property type="project" value="TreeGrafter"/>
</dbReference>
<evidence type="ECO:0000256" key="3">
    <source>
        <dbReference type="ARBA" id="ARBA00022448"/>
    </source>
</evidence>
<dbReference type="InterPro" id="IPR035908">
    <property type="entry name" value="F0_ATP_A_sf"/>
</dbReference>
<dbReference type="NCBIfam" id="TIGR01131">
    <property type="entry name" value="ATP_synt_6_or_A"/>
    <property type="match status" value="1"/>
</dbReference>
<keyword evidence="6 11" id="KW-0375">Hydrogen ion transport</keyword>
<keyword evidence="8 11" id="KW-0406">Ion transport</keyword>
<dbReference type="PATRIC" id="fig|1618985.3.peg.649"/>
<evidence type="ECO:0000256" key="5">
    <source>
        <dbReference type="ARBA" id="ARBA00022692"/>
    </source>
</evidence>
<accession>A0A0G0XGF1</accession>
<dbReference type="Gene3D" id="1.20.120.220">
    <property type="entry name" value="ATP synthase, F0 complex, subunit A"/>
    <property type="match status" value="1"/>
</dbReference>
<keyword evidence="3 11" id="KW-0813">Transport</keyword>
<dbReference type="InterPro" id="IPR045082">
    <property type="entry name" value="ATP_syn_F0_a_bact/chloroplast"/>
</dbReference>
<keyword evidence="7 11" id="KW-1133">Transmembrane helix</keyword>
<dbReference type="CDD" id="cd00310">
    <property type="entry name" value="ATP-synt_Fo_a_6"/>
    <property type="match status" value="1"/>
</dbReference>
<dbReference type="AlphaFoldDB" id="A0A0G0XGF1"/>
<dbReference type="Proteomes" id="UP000034616">
    <property type="component" value="Unassembled WGS sequence"/>
</dbReference>
<keyword evidence="10 11" id="KW-0066">ATP synthesis</keyword>
<feature type="transmembrane region" description="Helical" evidence="11">
    <location>
        <begin position="203"/>
        <end position="225"/>
    </location>
</feature>
<keyword evidence="5 11" id="KW-0812">Transmembrane</keyword>
<dbReference type="GO" id="GO:0046933">
    <property type="term" value="F:proton-transporting ATP synthase activity, rotational mechanism"/>
    <property type="evidence" value="ECO:0007669"/>
    <property type="project" value="UniProtKB-UniRule"/>
</dbReference>
<organism evidence="13 14">
    <name type="scientific">Candidatus Uhrbacteria bacterium GW2011_GWC2_41_11</name>
    <dbReference type="NCBI Taxonomy" id="1618985"/>
    <lineage>
        <taxon>Bacteria</taxon>
        <taxon>Candidatus Uhriibacteriota</taxon>
    </lineage>
</organism>
<evidence type="ECO:0000256" key="11">
    <source>
        <dbReference type="HAMAP-Rule" id="MF_01393"/>
    </source>
</evidence>
<dbReference type="PANTHER" id="PTHR42823">
    <property type="entry name" value="ATP SYNTHASE SUBUNIT A, CHLOROPLASTIC"/>
    <property type="match status" value="1"/>
</dbReference>
<proteinExistence type="inferred from homology"/>
<dbReference type="PANTHER" id="PTHR42823:SF3">
    <property type="entry name" value="ATP SYNTHASE SUBUNIT A, CHLOROPLASTIC"/>
    <property type="match status" value="1"/>
</dbReference>
<dbReference type="Pfam" id="PF00119">
    <property type="entry name" value="ATP-synt_A"/>
    <property type="match status" value="1"/>
</dbReference>
<feature type="transmembrane region" description="Helical" evidence="11">
    <location>
        <begin position="129"/>
        <end position="152"/>
    </location>
</feature>
<feature type="transmembrane region" description="Helical" evidence="11">
    <location>
        <begin position="78"/>
        <end position="97"/>
    </location>
</feature>
<evidence type="ECO:0000256" key="4">
    <source>
        <dbReference type="ARBA" id="ARBA00022547"/>
    </source>
</evidence>
<evidence type="ECO:0000256" key="7">
    <source>
        <dbReference type="ARBA" id="ARBA00022989"/>
    </source>
</evidence>
<comment type="caution">
    <text evidence="13">The sequence shown here is derived from an EMBL/GenBank/DDBJ whole genome shotgun (WGS) entry which is preliminary data.</text>
</comment>
<dbReference type="EMBL" id="LCAH01000008">
    <property type="protein sequence ID" value="KKR86807.1"/>
    <property type="molecule type" value="Genomic_DNA"/>
</dbReference>
<evidence type="ECO:0000313" key="14">
    <source>
        <dbReference type="Proteomes" id="UP000034616"/>
    </source>
</evidence>
<comment type="subcellular location">
    <subcellularLocation>
        <location evidence="11 12">Cell membrane</location>
        <topology evidence="11 12">Multi-pass membrane protein</topology>
    </subcellularLocation>
    <subcellularLocation>
        <location evidence="1">Membrane</location>
        <topology evidence="1">Multi-pass membrane protein</topology>
    </subcellularLocation>
</comment>
<gene>
    <name evidence="11" type="primary">atpB</name>
    <name evidence="13" type="ORF">UU35_C0008G0021</name>
</gene>
<sequence length="270" mass="30058">MMISVGAEPIFFLGTFPVTNSMLTAWIVVALFFICGWFIRKQASLAPKGMMNFVDWVIEFLLTEAEKVTGDRERTRKFFPLCATLFFFILISNWMGLLPGVGSIGIHETHAGESVLIPLFRPATSDLNFTLAIAIFSILATHIFGIFTFGFLTHASKFFNVRGIIRAIRRGPMDVVVAIVEFFVGLLEIVSEGAKAVSLALRLFGNVFAGEVLLTVMYSLVSFFIPLPFLFLELLVGLIQATVFSMLVLVFLKSMTDNLHGEEESEHTTH</sequence>
<dbReference type="GO" id="GO:0045259">
    <property type="term" value="C:proton-transporting ATP synthase complex"/>
    <property type="evidence" value="ECO:0007669"/>
    <property type="project" value="UniProtKB-KW"/>
</dbReference>
<keyword evidence="11" id="KW-1003">Cell membrane</keyword>
<evidence type="ECO:0000256" key="8">
    <source>
        <dbReference type="ARBA" id="ARBA00023065"/>
    </source>
</evidence>
<dbReference type="PROSITE" id="PS00449">
    <property type="entry name" value="ATPASE_A"/>
    <property type="match status" value="1"/>
</dbReference>
<comment type="function">
    <text evidence="11 12">Key component of the proton channel; it plays a direct role in the translocation of protons across the membrane.</text>
</comment>
<evidence type="ECO:0000256" key="10">
    <source>
        <dbReference type="ARBA" id="ARBA00023310"/>
    </source>
</evidence>
<dbReference type="InterPro" id="IPR000568">
    <property type="entry name" value="ATP_synth_F0_asu"/>
</dbReference>
<keyword evidence="4 11" id="KW-0138">CF(0)</keyword>
<dbReference type="InterPro" id="IPR023011">
    <property type="entry name" value="ATP_synth_F0_asu_AS"/>
</dbReference>
<dbReference type="GO" id="GO:0005886">
    <property type="term" value="C:plasma membrane"/>
    <property type="evidence" value="ECO:0007669"/>
    <property type="project" value="UniProtKB-SubCell"/>
</dbReference>
<reference evidence="13 14" key="1">
    <citation type="journal article" date="2015" name="Nature">
        <title>rRNA introns, odd ribosomes, and small enigmatic genomes across a large radiation of phyla.</title>
        <authorList>
            <person name="Brown C.T."/>
            <person name="Hug L.A."/>
            <person name="Thomas B.C."/>
            <person name="Sharon I."/>
            <person name="Castelle C.J."/>
            <person name="Singh A."/>
            <person name="Wilkins M.J."/>
            <person name="Williams K.H."/>
            <person name="Banfield J.F."/>
        </authorList>
    </citation>
    <scope>NUCLEOTIDE SEQUENCE [LARGE SCALE GENOMIC DNA]</scope>
</reference>
<evidence type="ECO:0000256" key="12">
    <source>
        <dbReference type="RuleBase" id="RU000483"/>
    </source>
</evidence>
<evidence type="ECO:0000256" key="1">
    <source>
        <dbReference type="ARBA" id="ARBA00004141"/>
    </source>
</evidence>